<organism evidence="1 2">
    <name type="scientific">Amycolatopsis tucumanensis</name>
    <dbReference type="NCBI Taxonomy" id="401106"/>
    <lineage>
        <taxon>Bacteria</taxon>
        <taxon>Bacillati</taxon>
        <taxon>Actinomycetota</taxon>
        <taxon>Actinomycetes</taxon>
        <taxon>Pseudonocardiales</taxon>
        <taxon>Pseudonocardiaceae</taxon>
        <taxon>Amycolatopsis</taxon>
    </lineage>
</organism>
<comment type="caution">
    <text evidence="1">The sequence shown here is derived from an EMBL/GenBank/DDBJ whole genome shotgun (WGS) entry which is preliminary data.</text>
</comment>
<gene>
    <name evidence="1" type="ORF">GCM10022380_39770</name>
</gene>
<proteinExistence type="predicted"/>
<reference evidence="2" key="1">
    <citation type="journal article" date="2019" name="Int. J. Syst. Evol. Microbiol.">
        <title>The Global Catalogue of Microorganisms (GCM) 10K type strain sequencing project: providing services to taxonomists for standard genome sequencing and annotation.</title>
        <authorList>
            <consortium name="The Broad Institute Genomics Platform"/>
            <consortium name="The Broad Institute Genome Sequencing Center for Infectious Disease"/>
            <person name="Wu L."/>
            <person name="Ma J."/>
        </authorList>
    </citation>
    <scope>NUCLEOTIDE SEQUENCE [LARGE SCALE GENOMIC DNA]</scope>
    <source>
        <strain evidence="2">JCM 17017</strain>
    </source>
</reference>
<evidence type="ECO:0000313" key="2">
    <source>
        <dbReference type="Proteomes" id="UP001501624"/>
    </source>
</evidence>
<evidence type="ECO:0000313" key="1">
    <source>
        <dbReference type="EMBL" id="GAA3817400.1"/>
    </source>
</evidence>
<dbReference type="EMBL" id="BAABCM010000005">
    <property type="protein sequence ID" value="GAA3817400.1"/>
    <property type="molecule type" value="Genomic_DNA"/>
</dbReference>
<dbReference type="RefSeq" id="WP_237336905.1">
    <property type="nucleotide sequence ID" value="NZ_BAABCM010000005.1"/>
</dbReference>
<sequence>MTTTEEGLIGSLTAYFDHGLLLIEDSESSADHRGWDASIDYVHFDTDSLYVAVQSVVDGPVEVEVYRSPPLAPVAVGLTEVFVRQFESEFGMVKIHDPENRGVLVAKGNRGVVGLRVLVDEVNWAARVVVIIQFPS</sequence>
<keyword evidence="2" id="KW-1185">Reference proteome</keyword>
<dbReference type="Proteomes" id="UP001501624">
    <property type="component" value="Unassembled WGS sequence"/>
</dbReference>
<accession>A0ABP7IFV8</accession>
<protein>
    <submittedName>
        <fullName evidence="1">Uncharacterized protein</fullName>
    </submittedName>
</protein>
<name>A0ABP7IFV8_9PSEU</name>